<proteinExistence type="predicted"/>
<evidence type="ECO:0000313" key="2">
    <source>
        <dbReference type="EMBL" id="RCN51723.1"/>
    </source>
</evidence>
<feature type="compositionally biased region" description="Basic and acidic residues" evidence="1">
    <location>
        <begin position="230"/>
        <end position="240"/>
    </location>
</feature>
<keyword evidence="3" id="KW-1185">Reference proteome</keyword>
<dbReference type="OrthoDB" id="5874077at2759"/>
<name>A0A368H536_ANCCA</name>
<comment type="caution">
    <text evidence="2">The sequence shown here is derived from an EMBL/GenBank/DDBJ whole genome shotgun (WGS) entry which is preliminary data.</text>
</comment>
<evidence type="ECO:0000313" key="3">
    <source>
        <dbReference type="Proteomes" id="UP000252519"/>
    </source>
</evidence>
<dbReference type="Proteomes" id="UP000252519">
    <property type="component" value="Unassembled WGS sequence"/>
</dbReference>
<protein>
    <submittedName>
        <fullName evidence="2">Uncharacterized protein</fullName>
    </submittedName>
</protein>
<dbReference type="AlphaFoldDB" id="A0A368H536"/>
<organism evidence="2 3">
    <name type="scientific">Ancylostoma caninum</name>
    <name type="common">Dog hookworm</name>
    <dbReference type="NCBI Taxonomy" id="29170"/>
    <lineage>
        <taxon>Eukaryota</taxon>
        <taxon>Metazoa</taxon>
        <taxon>Ecdysozoa</taxon>
        <taxon>Nematoda</taxon>
        <taxon>Chromadorea</taxon>
        <taxon>Rhabditida</taxon>
        <taxon>Rhabditina</taxon>
        <taxon>Rhabditomorpha</taxon>
        <taxon>Strongyloidea</taxon>
        <taxon>Ancylostomatidae</taxon>
        <taxon>Ancylostomatinae</taxon>
        <taxon>Ancylostoma</taxon>
    </lineage>
</organism>
<gene>
    <name evidence="2" type="ORF">ANCCAN_02083</name>
</gene>
<feature type="region of interest" description="Disordered" evidence="1">
    <location>
        <begin position="209"/>
        <end position="271"/>
    </location>
</feature>
<accession>A0A368H536</accession>
<sequence length="271" mass="30901">MVGNVCERREFSFKEAPVQEPERTPSSLFECISNGVLHMDKAAKLIWDRTQEGVCQCGANRTCVVRFNGLHRVGDPHAMWHSLVAFRLQGDISKAVSTKNSRCLDSAEGSFLPSSAPQLIIENCKNIWEMDVAPPFAKVVLSNVAANWQPRKNDGKHQQITSMYRYVLLRANFGEGALGYGYDELKGRFPISKEESSFYISLGSNKHERKRNRGAMVKDRKQWRSHLHRGSQEALRDRQSKRAAPQLDENTWPGGEEDQDDYRQAFKFPRV</sequence>
<evidence type="ECO:0000256" key="1">
    <source>
        <dbReference type="SAM" id="MobiDB-lite"/>
    </source>
</evidence>
<dbReference type="EMBL" id="JOJR01000011">
    <property type="protein sequence ID" value="RCN51723.1"/>
    <property type="molecule type" value="Genomic_DNA"/>
</dbReference>
<reference evidence="2 3" key="1">
    <citation type="submission" date="2014-10" db="EMBL/GenBank/DDBJ databases">
        <title>Draft genome of the hookworm Ancylostoma caninum.</title>
        <authorList>
            <person name="Mitreva M."/>
        </authorList>
    </citation>
    <scope>NUCLEOTIDE SEQUENCE [LARGE SCALE GENOMIC DNA]</scope>
    <source>
        <strain evidence="2 3">Baltimore</strain>
    </source>
</reference>